<organism evidence="2 3">
    <name type="scientific">Aliidiomarina haloalkalitolerans</name>
    <dbReference type="NCBI Taxonomy" id="859059"/>
    <lineage>
        <taxon>Bacteria</taxon>
        <taxon>Pseudomonadati</taxon>
        <taxon>Pseudomonadota</taxon>
        <taxon>Gammaproteobacteria</taxon>
        <taxon>Alteromonadales</taxon>
        <taxon>Idiomarinaceae</taxon>
        <taxon>Aliidiomarina</taxon>
    </lineage>
</organism>
<reference evidence="2 3" key="1">
    <citation type="journal article" date="2011" name="Front. Microbiol.">
        <title>Genomic signatures of strain selection and enhancement in Bacillus atrophaeus var. globigii, a historical biowarfare simulant.</title>
        <authorList>
            <person name="Gibbons H.S."/>
            <person name="Broomall S.M."/>
            <person name="McNew L.A."/>
            <person name="Daligault H."/>
            <person name="Chapman C."/>
            <person name="Bruce D."/>
            <person name="Karavis M."/>
            <person name="Krepps M."/>
            <person name="McGregor P.A."/>
            <person name="Hong C."/>
            <person name="Park K.H."/>
            <person name="Akmal A."/>
            <person name="Feldman A."/>
            <person name="Lin J.S."/>
            <person name="Chang W.E."/>
            <person name="Higgs B.W."/>
            <person name="Demirev P."/>
            <person name="Lindquist J."/>
            <person name="Liem A."/>
            <person name="Fochler E."/>
            <person name="Read T.D."/>
            <person name="Tapia R."/>
            <person name="Johnson S."/>
            <person name="Bishop-Lilly K.A."/>
            <person name="Detter C."/>
            <person name="Han C."/>
            <person name="Sozhamannan S."/>
            <person name="Rosenzweig C.N."/>
            <person name="Skowronski E.W."/>
        </authorList>
    </citation>
    <scope>NUCLEOTIDE SEQUENCE [LARGE SCALE GENOMIC DNA]</scope>
    <source>
        <strain evidence="2 3">AK5</strain>
    </source>
</reference>
<dbReference type="Pfam" id="PF20396">
    <property type="entry name" value="DUF6689"/>
    <property type="match status" value="1"/>
</dbReference>
<evidence type="ECO:0000256" key="1">
    <source>
        <dbReference type="SAM" id="SignalP"/>
    </source>
</evidence>
<dbReference type="AlphaFoldDB" id="A0A432VRD5"/>
<sequence length="271" mass="29927">MLKYFAPALVALTLAVGTPAVANDNIRFADNRISAELDVDGHHLQFSVSFAQAIGLNAANVDVSVRAVSANDYSVLNRLPDSYQTALVDGFPVMVSIQPRKDRGFAFSGEAEIEFYTTSIDFNKNIRLFRSHDGGMFEDITNLTAPGSMRARGSSGTFSDFIMLVDNRDQHEVSNAKAAELASFLSQHVANHRSEFESNVISLARNVRTHVIEQRYQAAVSNLNALLRSLEDTQADNLPNIWRSSDDIVNVQGEALSKGRSLRFTLNELMR</sequence>
<comment type="caution">
    <text evidence="2">The sequence shown here is derived from an EMBL/GenBank/DDBJ whole genome shotgun (WGS) entry which is preliminary data.</text>
</comment>
<dbReference type="RefSeq" id="WP_126793576.1">
    <property type="nucleotide sequence ID" value="NZ_PIPI01000007.1"/>
</dbReference>
<feature type="signal peptide" evidence="1">
    <location>
        <begin position="1"/>
        <end position="22"/>
    </location>
</feature>
<protein>
    <submittedName>
        <fullName evidence="2">Uncharacterized protein</fullName>
    </submittedName>
</protein>
<feature type="chain" id="PRO_5019580123" evidence="1">
    <location>
        <begin position="23"/>
        <end position="271"/>
    </location>
</feature>
<dbReference type="EMBL" id="PIPI01000007">
    <property type="protein sequence ID" value="RUO18864.1"/>
    <property type="molecule type" value="Genomic_DNA"/>
</dbReference>
<keyword evidence="3" id="KW-1185">Reference proteome</keyword>
<name>A0A432VRD5_9GAMM</name>
<dbReference type="InterPro" id="IPR046511">
    <property type="entry name" value="DUF6689"/>
</dbReference>
<proteinExistence type="predicted"/>
<accession>A0A432VRD5</accession>
<evidence type="ECO:0000313" key="2">
    <source>
        <dbReference type="EMBL" id="RUO18864.1"/>
    </source>
</evidence>
<evidence type="ECO:0000313" key="3">
    <source>
        <dbReference type="Proteomes" id="UP000288212"/>
    </source>
</evidence>
<gene>
    <name evidence="2" type="ORF">CWE06_09720</name>
</gene>
<dbReference type="OrthoDB" id="5965825at2"/>
<dbReference type="Proteomes" id="UP000288212">
    <property type="component" value="Unassembled WGS sequence"/>
</dbReference>
<keyword evidence="1" id="KW-0732">Signal</keyword>